<accession>D3F5Y5</accession>
<reference evidence="2 3" key="1">
    <citation type="journal article" date="2010" name="Stand. Genomic Sci.">
        <title>Complete genome sequence of Conexibacter woesei type strain (ID131577).</title>
        <authorList>
            <person name="Pukall R."/>
            <person name="Lapidus A."/>
            <person name="Glavina Del Rio T."/>
            <person name="Copeland A."/>
            <person name="Tice H."/>
            <person name="Cheng J.-F."/>
            <person name="Lucas S."/>
            <person name="Chen F."/>
            <person name="Nolan M."/>
            <person name="Bruce D."/>
            <person name="Goodwin L."/>
            <person name="Pitluck S."/>
            <person name="Mavromatis K."/>
            <person name="Ivanova N."/>
            <person name="Ovchinnikova G."/>
            <person name="Pati A."/>
            <person name="Chen A."/>
            <person name="Palaniappan K."/>
            <person name="Land M."/>
            <person name="Hauser L."/>
            <person name="Chang Y.-J."/>
            <person name="Jeffries C.D."/>
            <person name="Chain P."/>
            <person name="Meincke L."/>
            <person name="Sims D."/>
            <person name="Brettin T."/>
            <person name="Detter J.C."/>
            <person name="Rohde M."/>
            <person name="Goeker M."/>
            <person name="Bristow J."/>
            <person name="Eisen J.A."/>
            <person name="Markowitz V."/>
            <person name="Kyrpides N.C."/>
            <person name="Klenk H.-P."/>
            <person name="Hugenholtz P."/>
        </authorList>
    </citation>
    <scope>NUCLEOTIDE SEQUENCE [LARGE SCALE GENOMIC DNA]</scope>
    <source>
        <strain evidence="3">DSM 14684 / CIP 108061 / JCM 11494 / NBRC 100937 / ID131577</strain>
    </source>
</reference>
<dbReference type="GO" id="GO:0008168">
    <property type="term" value="F:methyltransferase activity"/>
    <property type="evidence" value="ECO:0007669"/>
    <property type="project" value="UniProtKB-KW"/>
</dbReference>
<dbReference type="PANTHER" id="PTHR43591">
    <property type="entry name" value="METHYLTRANSFERASE"/>
    <property type="match status" value="1"/>
</dbReference>
<dbReference type="HOGENOM" id="CLU_037990_2_1_11"/>
<keyword evidence="2" id="KW-0489">Methyltransferase</keyword>
<dbReference type="SUPFAM" id="SSF53335">
    <property type="entry name" value="S-adenosyl-L-methionine-dependent methyltransferases"/>
    <property type="match status" value="1"/>
</dbReference>
<evidence type="ECO:0000313" key="3">
    <source>
        <dbReference type="Proteomes" id="UP000008229"/>
    </source>
</evidence>
<dbReference type="GO" id="GO:0032259">
    <property type="term" value="P:methylation"/>
    <property type="evidence" value="ECO:0007669"/>
    <property type="project" value="UniProtKB-KW"/>
</dbReference>
<proteinExistence type="predicted"/>
<dbReference type="EMBL" id="CP001854">
    <property type="protein sequence ID" value="ADB48658.1"/>
    <property type="molecule type" value="Genomic_DNA"/>
</dbReference>
<gene>
    <name evidence="2" type="ordered locus">Cwoe_0222</name>
</gene>
<dbReference type="RefSeq" id="WP_012931711.1">
    <property type="nucleotide sequence ID" value="NC_013739.1"/>
</dbReference>
<reference evidence="3" key="2">
    <citation type="submission" date="2010-01" db="EMBL/GenBank/DDBJ databases">
        <title>The complete genome of Conexibacter woesei DSM 14684.</title>
        <authorList>
            <consortium name="US DOE Joint Genome Institute (JGI-PGF)"/>
            <person name="Lucas S."/>
            <person name="Copeland A."/>
            <person name="Lapidus A."/>
            <person name="Glavina del Rio T."/>
            <person name="Dalin E."/>
            <person name="Tice H."/>
            <person name="Bruce D."/>
            <person name="Goodwin L."/>
            <person name="Pitluck S."/>
            <person name="Kyrpides N."/>
            <person name="Mavromatis K."/>
            <person name="Ivanova N."/>
            <person name="Mikhailova N."/>
            <person name="Chertkov O."/>
            <person name="Brettin T."/>
            <person name="Detter J.C."/>
            <person name="Han C."/>
            <person name="Larimer F."/>
            <person name="Land M."/>
            <person name="Hauser L."/>
            <person name="Markowitz V."/>
            <person name="Cheng J.-F."/>
            <person name="Hugenholtz P."/>
            <person name="Woyke T."/>
            <person name="Wu D."/>
            <person name="Pukall R."/>
            <person name="Steenblock K."/>
            <person name="Schneider S."/>
            <person name="Klenk H.-P."/>
            <person name="Eisen J.A."/>
        </authorList>
    </citation>
    <scope>NUCLEOTIDE SEQUENCE [LARGE SCALE GENOMIC DNA]</scope>
    <source>
        <strain evidence="3">DSM 14684 / CIP 108061 / JCM 11494 / NBRC 100937 / ID131577</strain>
    </source>
</reference>
<keyword evidence="2" id="KW-0808">Transferase</keyword>
<dbReference type="CDD" id="cd02440">
    <property type="entry name" value="AdoMet_MTases"/>
    <property type="match status" value="1"/>
</dbReference>
<dbReference type="Proteomes" id="UP000008229">
    <property type="component" value="Chromosome"/>
</dbReference>
<evidence type="ECO:0000259" key="1">
    <source>
        <dbReference type="Pfam" id="PF13649"/>
    </source>
</evidence>
<dbReference type="AlphaFoldDB" id="D3F5Y5"/>
<evidence type="ECO:0000313" key="2">
    <source>
        <dbReference type="EMBL" id="ADB48658.1"/>
    </source>
</evidence>
<sequence length="266" mass="27903">MTGRGGIWALGDFAKVARETITGTGDVLVEACGIGPGQRVLDVAAGSGNVAIPAARAGADVVASDITPELLEAGRAEAAQQGVTLEWVEADAQALPFDDDAFDVVTSSFGVMFAPDQPAAAAELVRVCRPGGTIGLVNWTPGSWVAQFFATLLPFRPPPPPGFQPPVMWGEESHLRELLGAGIETLRTERHTVVVDRFPDPAAIVSYYAAYFGPVVAARAALGDDPTRLAELDRALLELAERTDGGPPGGPARYELEYLLAVARVT</sequence>
<feature type="domain" description="Methyltransferase" evidence="1">
    <location>
        <begin position="40"/>
        <end position="132"/>
    </location>
</feature>
<name>D3F5Y5_CONWI</name>
<keyword evidence="3" id="KW-1185">Reference proteome</keyword>
<dbReference type="Pfam" id="PF13649">
    <property type="entry name" value="Methyltransf_25"/>
    <property type="match status" value="1"/>
</dbReference>
<dbReference type="InterPro" id="IPR041698">
    <property type="entry name" value="Methyltransf_25"/>
</dbReference>
<dbReference type="Gene3D" id="3.40.50.150">
    <property type="entry name" value="Vaccinia Virus protein VP39"/>
    <property type="match status" value="1"/>
</dbReference>
<dbReference type="STRING" id="469383.Cwoe_0222"/>
<dbReference type="PANTHER" id="PTHR43591:SF24">
    <property type="entry name" value="2-METHOXY-6-POLYPRENYL-1,4-BENZOQUINOL METHYLASE, MITOCHONDRIAL"/>
    <property type="match status" value="1"/>
</dbReference>
<protein>
    <submittedName>
        <fullName evidence="2">Methyltransferase type 11</fullName>
    </submittedName>
</protein>
<dbReference type="InterPro" id="IPR029063">
    <property type="entry name" value="SAM-dependent_MTases_sf"/>
</dbReference>
<dbReference type="KEGG" id="cwo:Cwoe_0222"/>
<dbReference type="eggNOG" id="COG2226">
    <property type="taxonomic scope" value="Bacteria"/>
</dbReference>
<organism evidence="2 3">
    <name type="scientific">Conexibacter woesei (strain DSM 14684 / CCUG 47730 / CIP 108061 / JCM 11494 / NBRC 100937 / ID131577)</name>
    <dbReference type="NCBI Taxonomy" id="469383"/>
    <lineage>
        <taxon>Bacteria</taxon>
        <taxon>Bacillati</taxon>
        <taxon>Actinomycetota</taxon>
        <taxon>Thermoleophilia</taxon>
        <taxon>Solirubrobacterales</taxon>
        <taxon>Conexibacteraceae</taxon>
        <taxon>Conexibacter</taxon>
    </lineage>
</organism>